<dbReference type="OrthoDB" id="9803982at2"/>
<dbReference type="PROSITE" id="PS50005">
    <property type="entry name" value="TPR"/>
    <property type="match status" value="3"/>
</dbReference>
<dbReference type="Pfam" id="PF13181">
    <property type="entry name" value="TPR_8"/>
    <property type="match status" value="1"/>
</dbReference>
<feature type="repeat" description="TPR" evidence="1">
    <location>
        <begin position="235"/>
        <end position="268"/>
    </location>
</feature>
<reference evidence="2 3" key="1">
    <citation type="submission" date="2018-07" db="EMBL/GenBank/DDBJ databases">
        <title>Leeuwenhoekiella genomics.</title>
        <authorList>
            <person name="Tahon G."/>
            <person name="Willems A."/>
        </authorList>
    </citation>
    <scope>NUCLEOTIDE SEQUENCE [LARGE SCALE GENOMIC DNA]</scope>
    <source>
        <strain evidence="2 3">R-50232</strain>
    </source>
</reference>
<evidence type="ECO:0000313" key="3">
    <source>
        <dbReference type="Proteomes" id="UP000289821"/>
    </source>
</evidence>
<keyword evidence="3" id="KW-1185">Reference proteome</keyword>
<name>A0A4Q0NXI6_9FLAO</name>
<dbReference type="InterPro" id="IPR019734">
    <property type="entry name" value="TPR_rpt"/>
</dbReference>
<proteinExistence type="predicted"/>
<feature type="repeat" description="TPR" evidence="1">
    <location>
        <begin position="133"/>
        <end position="166"/>
    </location>
</feature>
<evidence type="ECO:0000256" key="1">
    <source>
        <dbReference type="PROSITE-ProRule" id="PRU00339"/>
    </source>
</evidence>
<organism evidence="2 3">
    <name type="scientific">Leeuwenhoekiella aestuarii</name>
    <dbReference type="NCBI Taxonomy" id="2249426"/>
    <lineage>
        <taxon>Bacteria</taxon>
        <taxon>Pseudomonadati</taxon>
        <taxon>Bacteroidota</taxon>
        <taxon>Flavobacteriia</taxon>
        <taxon>Flavobacteriales</taxon>
        <taxon>Flavobacteriaceae</taxon>
        <taxon>Leeuwenhoekiella</taxon>
    </lineage>
</organism>
<dbReference type="RefSeq" id="WP_128760634.1">
    <property type="nucleotide sequence ID" value="NZ_QOVI01000002.1"/>
</dbReference>
<dbReference type="SMART" id="SM00028">
    <property type="entry name" value="TPR"/>
    <property type="match status" value="8"/>
</dbReference>
<protein>
    <submittedName>
        <fullName evidence="2">Tetratricopeptide repeat protein</fullName>
    </submittedName>
</protein>
<sequence>MKFNQEHEEDNFPLTRFESMLKTNDVLFFDSDDFENIVNHYLENGKIALAKKAVKLGLDQHPSSSNLKLFKIEILIFENKLEEADRLLAELYELEPQNEEVYIQKANIYSKQDDHTKAIELLEIALELTDADADIYSLIGMEYLFMDDFQNAKFNFMKCLEVDEDDYSALYNVIYCFDFLEQHEEAIDYLNMFLDKNPYCEVAWHQVGKQYFDLKKYKKALAAYDFAIISDDTFIGAYFEKGKVLEKLGRYNEAIENYQITLGLDDPTSFAYLRMGKCYQKLHCDDLAITYFLKTVKEDPLLDKGWIAITDYYTKKMDYQNALYYINKAINIDGDNVLYWKRYAKINNRLKFYEEAERGYSKTLELGNYELETWLTRCDILINLGELESAITNLFEALEFYPESVQIEFRLTGLFFTQGQDDKGHFHLENALRLEPDYDIILEELFPFVYAKRSVVQKIQKAKKS</sequence>
<comment type="caution">
    <text evidence="2">The sequence shown here is derived from an EMBL/GenBank/DDBJ whole genome shotgun (WGS) entry which is preliminary data.</text>
</comment>
<gene>
    <name evidence="2" type="ORF">DSM04_102570</name>
</gene>
<dbReference type="PANTHER" id="PTHR12558">
    <property type="entry name" value="CELL DIVISION CYCLE 16,23,27"/>
    <property type="match status" value="1"/>
</dbReference>
<dbReference type="PANTHER" id="PTHR12558:SF13">
    <property type="entry name" value="CELL DIVISION CYCLE PROTEIN 27 HOMOLOG"/>
    <property type="match status" value="1"/>
</dbReference>
<dbReference type="Gene3D" id="1.25.40.10">
    <property type="entry name" value="Tetratricopeptide repeat domain"/>
    <property type="match status" value="3"/>
</dbReference>
<dbReference type="AlphaFoldDB" id="A0A4Q0NXI6"/>
<feature type="repeat" description="TPR" evidence="1">
    <location>
        <begin position="99"/>
        <end position="132"/>
    </location>
</feature>
<dbReference type="Pfam" id="PF14559">
    <property type="entry name" value="TPR_19"/>
    <property type="match status" value="1"/>
</dbReference>
<dbReference type="Proteomes" id="UP000289821">
    <property type="component" value="Unassembled WGS sequence"/>
</dbReference>
<evidence type="ECO:0000313" key="2">
    <source>
        <dbReference type="EMBL" id="RXG16987.1"/>
    </source>
</evidence>
<keyword evidence="1" id="KW-0802">TPR repeat</keyword>
<dbReference type="SUPFAM" id="SSF48452">
    <property type="entry name" value="TPR-like"/>
    <property type="match status" value="2"/>
</dbReference>
<dbReference type="InterPro" id="IPR011990">
    <property type="entry name" value="TPR-like_helical_dom_sf"/>
</dbReference>
<accession>A0A4Q0NXI6</accession>
<dbReference type="EMBL" id="QOVI01000002">
    <property type="protein sequence ID" value="RXG16987.1"/>
    <property type="molecule type" value="Genomic_DNA"/>
</dbReference>